<keyword evidence="6 10" id="KW-0472">Membrane</keyword>
<proteinExistence type="inferred from homology"/>
<comment type="similarity">
    <text evidence="2 10">Belongs to the DHHC palmitoyltransferase family.</text>
</comment>
<keyword evidence="9 10" id="KW-0012">Acyltransferase</keyword>
<evidence type="ECO:0000256" key="1">
    <source>
        <dbReference type="ARBA" id="ARBA00004127"/>
    </source>
</evidence>
<gene>
    <name evidence="13" type="primary">DHHC6</name>
    <name evidence="13" type="ORF">POCGH01_07040200</name>
</gene>
<dbReference type="AlphaFoldDB" id="A0A1D3U882"/>
<keyword evidence="3 10" id="KW-0808">Transferase</keyword>
<dbReference type="InterPro" id="IPR039859">
    <property type="entry name" value="PFA4/ZDH16/20/ERF2-like"/>
</dbReference>
<dbReference type="GO" id="GO:0005783">
    <property type="term" value="C:endoplasmic reticulum"/>
    <property type="evidence" value="ECO:0007669"/>
    <property type="project" value="TreeGrafter"/>
</dbReference>
<feature type="region of interest" description="Disordered" evidence="11">
    <location>
        <begin position="81"/>
        <end position="111"/>
    </location>
</feature>
<feature type="compositionally biased region" description="Low complexity" evidence="11">
    <location>
        <begin position="90"/>
        <end position="111"/>
    </location>
</feature>
<evidence type="ECO:0000313" key="13">
    <source>
        <dbReference type="EMBL" id="SCQ16314.1"/>
    </source>
</evidence>
<dbReference type="Proteomes" id="UP000242942">
    <property type="component" value="Chromosome 7"/>
</dbReference>
<evidence type="ECO:0000256" key="2">
    <source>
        <dbReference type="ARBA" id="ARBA00008574"/>
    </source>
</evidence>
<keyword evidence="5 10" id="KW-1133">Transmembrane helix</keyword>
<feature type="transmembrane region" description="Helical" evidence="10">
    <location>
        <begin position="6"/>
        <end position="24"/>
    </location>
</feature>
<evidence type="ECO:0000256" key="6">
    <source>
        <dbReference type="ARBA" id="ARBA00023136"/>
    </source>
</evidence>
<sequence>MVKNIFPLVFLTVRLAVLITCVHLKNEQYAPSMEENVFLFFYGLSFLLYVVSSLRDPGYVTSCPLRYISKKRMNEFKRRLRERRTGEGTGTSSAAPSVSSSVASSTASTCSSTEITRHDELNSLTIIHREMNDTVITERGIRKRLKGMKKAEGVEMTEEEDMNQGDERDKPTNCQQPRNRYFQLNVDKRAFPYYTNRRKCYHKEKCFNHLYHTNHGSRSFRQVYNPPFRVTKDTLSLYRTCRSTRTRERYISKPLSLKWLYHMDKYFRKTSIDVLPFPHLGQDEEVYSLKEEISLCKLNNRQIIFSTDIKKEKKKKPFHIRNDKVYQYNTRLLYCDACNVLQLLRSKHCTICRRCVRTFDHHCPWMNNCVAENNRCFFLFYLYFEDVTIFFALKFVIRAICHMFLRENGCFFCWLVSLFLILTLLFAMILCLAIYHTYLCFINETTWENVRKGKIPYLKNCTKSKKYGPFFLSYRKNLLVYFCYVPLPCAFLQRLRSLLLPALFIKGVATFGKEGEILWKKVSKPSRRSPGILCQTLERLVYPVRKLIAW</sequence>
<evidence type="ECO:0000256" key="10">
    <source>
        <dbReference type="RuleBase" id="RU079119"/>
    </source>
</evidence>
<dbReference type="EC" id="2.3.1.225" evidence="10"/>
<feature type="compositionally biased region" description="Acidic residues" evidence="11">
    <location>
        <begin position="155"/>
        <end position="164"/>
    </location>
</feature>
<dbReference type="EMBL" id="LT594588">
    <property type="protein sequence ID" value="SCQ16314.1"/>
    <property type="molecule type" value="Genomic_DNA"/>
</dbReference>
<dbReference type="GO" id="GO:0006612">
    <property type="term" value="P:protein targeting to membrane"/>
    <property type="evidence" value="ECO:0007669"/>
    <property type="project" value="TreeGrafter"/>
</dbReference>
<evidence type="ECO:0000256" key="11">
    <source>
        <dbReference type="SAM" id="MobiDB-lite"/>
    </source>
</evidence>
<comment type="subcellular location">
    <subcellularLocation>
        <location evidence="1">Endomembrane system</location>
        <topology evidence="1">Multi-pass membrane protein</topology>
    </subcellularLocation>
</comment>
<keyword evidence="7" id="KW-0564">Palmitate</keyword>
<evidence type="ECO:0000256" key="8">
    <source>
        <dbReference type="ARBA" id="ARBA00023288"/>
    </source>
</evidence>
<feature type="transmembrane region" description="Helical" evidence="10">
    <location>
        <begin position="409"/>
        <end position="435"/>
    </location>
</feature>
<comment type="catalytic activity">
    <reaction evidence="10">
        <text>L-cysteinyl-[protein] + hexadecanoyl-CoA = S-hexadecanoyl-L-cysteinyl-[protein] + CoA</text>
        <dbReference type="Rhea" id="RHEA:36683"/>
        <dbReference type="Rhea" id="RHEA-COMP:10131"/>
        <dbReference type="Rhea" id="RHEA-COMP:11032"/>
        <dbReference type="ChEBI" id="CHEBI:29950"/>
        <dbReference type="ChEBI" id="CHEBI:57287"/>
        <dbReference type="ChEBI" id="CHEBI:57379"/>
        <dbReference type="ChEBI" id="CHEBI:74151"/>
        <dbReference type="EC" id="2.3.1.225"/>
    </reaction>
</comment>
<protein>
    <recommendedName>
        <fullName evidence="10">Palmitoyltransferase</fullName>
        <ecNumber evidence="10">2.3.1.225</ecNumber>
    </recommendedName>
</protein>
<keyword evidence="4 10" id="KW-0812">Transmembrane</keyword>
<feature type="domain" description="Palmitoyltransferase DHHC" evidence="12">
    <location>
        <begin position="331"/>
        <end position="452"/>
    </location>
</feature>
<evidence type="ECO:0000256" key="9">
    <source>
        <dbReference type="ARBA" id="ARBA00023315"/>
    </source>
</evidence>
<evidence type="ECO:0000256" key="5">
    <source>
        <dbReference type="ARBA" id="ARBA00022989"/>
    </source>
</evidence>
<dbReference type="OrthoDB" id="9909019at2759"/>
<evidence type="ECO:0000256" key="3">
    <source>
        <dbReference type="ARBA" id="ARBA00022679"/>
    </source>
</evidence>
<reference evidence="13 14" key="1">
    <citation type="submission" date="2016-06" db="EMBL/GenBank/DDBJ databases">
        <authorList>
            <consortium name="Pathogen Informatics"/>
        </authorList>
    </citation>
    <scope>NUCLEOTIDE SEQUENCE [LARGE SCALE GENOMIC DNA]</scope>
    <source>
        <strain evidence="13">PocGH01</strain>
    </source>
</reference>
<keyword evidence="14" id="KW-1185">Reference proteome</keyword>
<evidence type="ECO:0000256" key="7">
    <source>
        <dbReference type="ARBA" id="ARBA00023139"/>
    </source>
</evidence>
<evidence type="ECO:0000259" key="12">
    <source>
        <dbReference type="Pfam" id="PF01529"/>
    </source>
</evidence>
<evidence type="ECO:0000256" key="4">
    <source>
        <dbReference type="ARBA" id="ARBA00022692"/>
    </source>
</evidence>
<evidence type="ECO:0000313" key="14">
    <source>
        <dbReference type="Proteomes" id="UP000242942"/>
    </source>
</evidence>
<dbReference type="GO" id="GO:0019706">
    <property type="term" value="F:protein-cysteine S-palmitoyltransferase activity"/>
    <property type="evidence" value="ECO:0007669"/>
    <property type="project" value="UniProtKB-EC"/>
</dbReference>
<dbReference type="VEuPathDB" id="PlasmoDB:PocGH01_07040200"/>
<name>A0A1D3U882_PLAOA</name>
<comment type="domain">
    <text evidence="10">The DHHC domain is required for palmitoyltransferase activity.</text>
</comment>
<accession>A0A1D3U882</accession>
<feature type="transmembrane region" description="Helical" evidence="10">
    <location>
        <begin position="36"/>
        <end position="54"/>
    </location>
</feature>
<dbReference type="GO" id="GO:0005794">
    <property type="term" value="C:Golgi apparatus"/>
    <property type="evidence" value="ECO:0007669"/>
    <property type="project" value="TreeGrafter"/>
</dbReference>
<organism evidence="13 14">
    <name type="scientific">Plasmodium ovale</name>
    <name type="common">malaria parasite P. ovale</name>
    <dbReference type="NCBI Taxonomy" id="36330"/>
    <lineage>
        <taxon>Eukaryota</taxon>
        <taxon>Sar</taxon>
        <taxon>Alveolata</taxon>
        <taxon>Apicomplexa</taxon>
        <taxon>Aconoidasida</taxon>
        <taxon>Haemosporida</taxon>
        <taxon>Plasmodiidae</taxon>
        <taxon>Plasmodium</taxon>
        <taxon>Plasmodium (Plasmodium)</taxon>
    </lineage>
</organism>
<dbReference type="PANTHER" id="PTHR22883">
    <property type="entry name" value="ZINC FINGER DHHC DOMAIN CONTAINING PROTEIN"/>
    <property type="match status" value="1"/>
</dbReference>
<dbReference type="InterPro" id="IPR001594">
    <property type="entry name" value="Palmitoyltrfase_DHHC"/>
</dbReference>
<dbReference type="Pfam" id="PF01529">
    <property type="entry name" value="DHHC"/>
    <property type="match status" value="1"/>
</dbReference>
<feature type="transmembrane region" description="Helical" evidence="10">
    <location>
        <begin position="377"/>
        <end position="397"/>
    </location>
</feature>
<feature type="region of interest" description="Disordered" evidence="11">
    <location>
        <begin position="152"/>
        <end position="176"/>
    </location>
</feature>
<dbReference type="PROSITE" id="PS50216">
    <property type="entry name" value="DHHC"/>
    <property type="match status" value="1"/>
</dbReference>
<keyword evidence="8" id="KW-0449">Lipoprotein</keyword>
<dbReference type="PANTHER" id="PTHR22883:SF301">
    <property type="entry name" value="PALMITOYLTRANSFERASE ZDHHC12"/>
    <property type="match status" value="1"/>
</dbReference>